<organism evidence="3 4">
    <name type="scientific">Actinomadura rayongensis</name>
    <dbReference type="NCBI Taxonomy" id="1429076"/>
    <lineage>
        <taxon>Bacteria</taxon>
        <taxon>Bacillati</taxon>
        <taxon>Actinomycetota</taxon>
        <taxon>Actinomycetes</taxon>
        <taxon>Streptosporangiales</taxon>
        <taxon>Thermomonosporaceae</taxon>
        <taxon>Actinomadura</taxon>
    </lineage>
</organism>
<dbReference type="AlphaFoldDB" id="A0A6I4W7A4"/>
<reference evidence="3 4" key="1">
    <citation type="submission" date="2019-12" db="EMBL/GenBank/DDBJ databases">
        <title>Nocardia macrotermitis sp. nov. and Nocardia aurantia sp. nov., isolated from the gut of the fungus growing-termite Macrotermes natalensis.</title>
        <authorList>
            <person name="Christine B."/>
            <person name="Rene B."/>
        </authorList>
    </citation>
    <scope>NUCLEOTIDE SEQUENCE [LARGE SCALE GENOMIC DNA]</scope>
    <source>
        <strain evidence="3 4">DSM 102126</strain>
    </source>
</reference>
<evidence type="ECO:0000259" key="2">
    <source>
        <dbReference type="PROSITE" id="PS50943"/>
    </source>
</evidence>
<feature type="domain" description="HTH cro/C1-type" evidence="2">
    <location>
        <begin position="84"/>
        <end position="107"/>
    </location>
</feature>
<gene>
    <name evidence="3" type="ORF">GQ466_15665</name>
</gene>
<dbReference type="EMBL" id="WUTW01000002">
    <property type="protein sequence ID" value="MXQ65468.1"/>
    <property type="molecule type" value="Genomic_DNA"/>
</dbReference>
<comment type="caution">
    <text evidence="3">The sequence shown here is derived from an EMBL/GenBank/DDBJ whole genome shotgun (WGS) entry which is preliminary data.</text>
</comment>
<feature type="region of interest" description="Disordered" evidence="1">
    <location>
        <begin position="1"/>
        <end position="20"/>
    </location>
</feature>
<name>A0A6I4W7A4_9ACTN</name>
<evidence type="ECO:0000313" key="3">
    <source>
        <dbReference type="EMBL" id="MXQ65468.1"/>
    </source>
</evidence>
<dbReference type="OrthoDB" id="4526040at2"/>
<dbReference type="GO" id="GO:0003677">
    <property type="term" value="F:DNA binding"/>
    <property type="evidence" value="ECO:0007669"/>
    <property type="project" value="InterPro"/>
</dbReference>
<dbReference type="InterPro" id="IPR001387">
    <property type="entry name" value="Cro/C1-type_HTH"/>
</dbReference>
<dbReference type="InterPro" id="IPR010982">
    <property type="entry name" value="Lambda_DNA-bd_dom_sf"/>
</dbReference>
<proteinExistence type="predicted"/>
<dbReference type="RefSeq" id="WP_161103557.1">
    <property type="nucleotide sequence ID" value="NZ_JBHLYI010000022.1"/>
</dbReference>
<evidence type="ECO:0000256" key="1">
    <source>
        <dbReference type="SAM" id="MobiDB-lite"/>
    </source>
</evidence>
<accession>A0A6I4W7A4</accession>
<evidence type="ECO:0000313" key="4">
    <source>
        <dbReference type="Proteomes" id="UP000431901"/>
    </source>
</evidence>
<dbReference type="Proteomes" id="UP000431901">
    <property type="component" value="Unassembled WGS sequence"/>
</dbReference>
<sequence>MADGPRSVRQEQMERSRDLRSQGRTWAEVAAVFRRDYRVNARRALRLAHGWSQADAADAWNTRWPDDIKTFKAFSLWEQWPGPTGHAPSLDTLDRLAQLYECAVSDLLADLPDYTPAAPTAKRSANGLTLPGQLGDLRLISPDAIGGLPHTVDPEVFNELAQAVLMWAEGQNLGLDRRDVLKYVSATLAVAAAAPTLDLTDTGERDRVLGALRNPRRIDETTVAHLERSLEHYQLQAETFGPTATFQVATTQREIVGAFVKEAPEELRSRLLTLYARLADMIGCQFYDLGDYRTAQHYFEEARTAAHDAKNMELAAYVLCNMSQMATHQGKPRVGMDHAVAAQAWAAQIDSPAIRGYAYDVAAYAYATEQDARRTRYAHEQEFAEIQAMKAAPQELAAWWYRYGEAFYWGMRSRTSLIVGDTQDSVDSADRSLQFVNKAHVREHALTVLDRAHALIKQGNAPEASKSVEIAATLSGINTSTSIRKGISGARKALKPWQRTRAVRDLDETLAHHRLTPRPGIV</sequence>
<keyword evidence="4" id="KW-1185">Reference proteome</keyword>
<dbReference type="Gene3D" id="1.10.260.40">
    <property type="entry name" value="lambda repressor-like DNA-binding domains"/>
    <property type="match status" value="1"/>
</dbReference>
<dbReference type="PROSITE" id="PS50943">
    <property type="entry name" value="HTH_CROC1"/>
    <property type="match status" value="1"/>
</dbReference>
<protein>
    <recommendedName>
        <fullName evidence="2">HTH cro/C1-type domain-containing protein</fullName>
    </recommendedName>
</protein>